<reference evidence="2 3" key="1">
    <citation type="journal article" date="2024" name="G3 (Bethesda)">
        <title>Genome assembly of Hibiscus sabdariffa L. provides insights into metabolisms of medicinal natural products.</title>
        <authorList>
            <person name="Kim T."/>
        </authorList>
    </citation>
    <scope>NUCLEOTIDE SEQUENCE [LARGE SCALE GENOMIC DNA]</scope>
    <source>
        <strain evidence="2">TK-2024</strain>
        <tissue evidence="2">Old leaves</tissue>
    </source>
</reference>
<protein>
    <submittedName>
        <fullName evidence="2">Uncharacterized protein</fullName>
    </submittedName>
</protein>
<feature type="region of interest" description="Disordered" evidence="1">
    <location>
        <begin position="126"/>
        <end position="166"/>
    </location>
</feature>
<sequence>MAKLAGAHFYPACMTGAKLACCMHASLTGNIAGVACMPASRVNCRRRPPRGGLVVPTAGSGIHGGAEGIYLWAPRFNYIYTLVNNVSSIIDGFPFCSNIVALLCLDKRGREQKAGPGHLEVARWTPHARQESQASFTQRPEQLKPVFAHTRPPRGGEVPRSLLKMA</sequence>
<organism evidence="2 3">
    <name type="scientific">Hibiscus sabdariffa</name>
    <name type="common">roselle</name>
    <dbReference type="NCBI Taxonomy" id="183260"/>
    <lineage>
        <taxon>Eukaryota</taxon>
        <taxon>Viridiplantae</taxon>
        <taxon>Streptophyta</taxon>
        <taxon>Embryophyta</taxon>
        <taxon>Tracheophyta</taxon>
        <taxon>Spermatophyta</taxon>
        <taxon>Magnoliopsida</taxon>
        <taxon>eudicotyledons</taxon>
        <taxon>Gunneridae</taxon>
        <taxon>Pentapetalae</taxon>
        <taxon>rosids</taxon>
        <taxon>malvids</taxon>
        <taxon>Malvales</taxon>
        <taxon>Malvaceae</taxon>
        <taxon>Malvoideae</taxon>
        <taxon>Hibiscus</taxon>
    </lineage>
</organism>
<evidence type="ECO:0000256" key="1">
    <source>
        <dbReference type="SAM" id="MobiDB-lite"/>
    </source>
</evidence>
<feature type="compositionally biased region" description="Polar residues" evidence="1">
    <location>
        <begin position="131"/>
        <end position="140"/>
    </location>
</feature>
<dbReference type="EMBL" id="JBBPBM010000059">
    <property type="protein sequence ID" value="KAK8516354.1"/>
    <property type="molecule type" value="Genomic_DNA"/>
</dbReference>
<gene>
    <name evidence="2" type="ORF">V6N12_068961</name>
</gene>
<keyword evidence="3" id="KW-1185">Reference proteome</keyword>
<name>A0ABR2CAA4_9ROSI</name>
<evidence type="ECO:0000313" key="3">
    <source>
        <dbReference type="Proteomes" id="UP001472677"/>
    </source>
</evidence>
<evidence type="ECO:0000313" key="2">
    <source>
        <dbReference type="EMBL" id="KAK8516354.1"/>
    </source>
</evidence>
<accession>A0ABR2CAA4</accession>
<dbReference type="Proteomes" id="UP001472677">
    <property type="component" value="Unassembled WGS sequence"/>
</dbReference>
<comment type="caution">
    <text evidence="2">The sequence shown here is derived from an EMBL/GenBank/DDBJ whole genome shotgun (WGS) entry which is preliminary data.</text>
</comment>
<proteinExistence type="predicted"/>